<protein>
    <submittedName>
        <fullName evidence="6">DUF1232 domain-containing protein</fullName>
    </submittedName>
</protein>
<dbReference type="Pfam" id="PF06803">
    <property type="entry name" value="DUF1232"/>
    <property type="match status" value="1"/>
</dbReference>
<evidence type="ECO:0000313" key="7">
    <source>
        <dbReference type="Proteomes" id="UP000321124"/>
    </source>
</evidence>
<dbReference type="Proteomes" id="UP000321124">
    <property type="component" value="Chromosome"/>
</dbReference>
<sequence length="112" mass="12238">MMTPNYSSQFSTSMFWSSLAKYMKRLGRKSLLLALKLYYAAQDPATPVWAKGIIFSALGYLISPIDSIPDMLPVIGLTDDLAVLTAALATVAAHVTESHRLKAEARLQAMFG</sequence>
<name>A0A5B8QW33_9GAMM</name>
<dbReference type="InterPro" id="IPR016983">
    <property type="entry name" value="UCP031804"/>
</dbReference>
<reference evidence="6 7" key="1">
    <citation type="journal article" date="2019" name="Ecotoxicol. Environ. Saf.">
        <title>Microbial characterization of heavy metal resistant bacterial strains isolated from an electroplating wastewater treatment plant.</title>
        <authorList>
            <person name="Cai X."/>
            <person name="Zheng X."/>
            <person name="Zhang D."/>
            <person name="Iqbal W."/>
            <person name="Liu C."/>
            <person name="Yang B."/>
            <person name="Zhao X."/>
            <person name="Lu X."/>
            <person name="Mao Y."/>
        </authorList>
    </citation>
    <scope>NUCLEOTIDE SEQUENCE [LARGE SCALE GENOMIC DNA]</scope>
    <source>
        <strain evidence="6 7">Ni1-3</strain>
    </source>
</reference>
<dbReference type="EMBL" id="CP031775">
    <property type="protein sequence ID" value="QDZ90833.1"/>
    <property type="molecule type" value="Genomic_DNA"/>
</dbReference>
<dbReference type="RefSeq" id="WP_208662578.1">
    <property type="nucleotide sequence ID" value="NZ_CP031775.2"/>
</dbReference>
<proteinExistence type="predicted"/>
<dbReference type="PIRSF" id="PIRSF031804">
    <property type="entry name" value="UCP031804"/>
    <property type="match status" value="1"/>
</dbReference>
<keyword evidence="3" id="KW-1133">Transmembrane helix</keyword>
<evidence type="ECO:0000313" key="6">
    <source>
        <dbReference type="EMBL" id="QDZ90833.1"/>
    </source>
</evidence>
<evidence type="ECO:0000256" key="3">
    <source>
        <dbReference type="ARBA" id="ARBA00022989"/>
    </source>
</evidence>
<organism evidence="6 7">
    <name type="scientific">Shewanella decolorationis</name>
    <dbReference type="NCBI Taxonomy" id="256839"/>
    <lineage>
        <taxon>Bacteria</taxon>
        <taxon>Pseudomonadati</taxon>
        <taxon>Pseudomonadota</taxon>
        <taxon>Gammaproteobacteria</taxon>
        <taxon>Alteromonadales</taxon>
        <taxon>Shewanellaceae</taxon>
        <taxon>Shewanella</taxon>
    </lineage>
</organism>
<dbReference type="GO" id="GO:0012505">
    <property type="term" value="C:endomembrane system"/>
    <property type="evidence" value="ECO:0007669"/>
    <property type="project" value="UniProtKB-SubCell"/>
</dbReference>
<dbReference type="AlphaFoldDB" id="A0A5B8QW33"/>
<evidence type="ECO:0000256" key="2">
    <source>
        <dbReference type="ARBA" id="ARBA00022692"/>
    </source>
</evidence>
<keyword evidence="2" id="KW-0812">Transmembrane</keyword>
<gene>
    <name evidence="6" type="ORF">D0436_10340</name>
</gene>
<dbReference type="InterPro" id="IPR010652">
    <property type="entry name" value="DUF1232"/>
</dbReference>
<keyword evidence="4" id="KW-0472">Membrane</keyword>
<evidence type="ECO:0000259" key="5">
    <source>
        <dbReference type="Pfam" id="PF06803"/>
    </source>
</evidence>
<evidence type="ECO:0000256" key="4">
    <source>
        <dbReference type="ARBA" id="ARBA00023136"/>
    </source>
</evidence>
<feature type="domain" description="DUF1232" evidence="5">
    <location>
        <begin position="50"/>
        <end position="85"/>
    </location>
</feature>
<dbReference type="KEGG" id="sdeo:D0436_10340"/>
<comment type="subcellular location">
    <subcellularLocation>
        <location evidence="1">Endomembrane system</location>
        <topology evidence="1">Multi-pass membrane protein</topology>
    </subcellularLocation>
</comment>
<evidence type="ECO:0000256" key="1">
    <source>
        <dbReference type="ARBA" id="ARBA00004127"/>
    </source>
</evidence>
<accession>A0A5B8QW33</accession>